<dbReference type="InParanoid" id="U2DS58"/>
<dbReference type="AlphaFoldDB" id="U2DS58"/>
<dbReference type="RefSeq" id="WP_008826573.1">
    <property type="nucleotide sequence ID" value="NZ_AFNU02000011.1"/>
</dbReference>
<dbReference type="Proteomes" id="UP000005707">
    <property type="component" value="Unassembled WGS sequence"/>
</dbReference>
<evidence type="ECO:0000313" key="2">
    <source>
        <dbReference type="Proteomes" id="UP000005707"/>
    </source>
</evidence>
<comment type="caution">
    <text evidence="1">The sequence shown here is derived from an EMBL/GenBank/DDBJ whole genome shotgun (WGS) entry which is preliminary data.</text>
</comment>
<organism evidence="1 2">
    <name type="scientific">Haloplasma contractile SSD-17B</name>
    <dbReference type="NCBI Taxonomy" id="1033810"/>
    <lineage>
        <taxon>Bacteria</taxon>
        <taxon>Bacillati</taxon>
        <taxon>Mycoplasmatota</taxon>
        <taxon>Mollicutes</taxon>
        <taxon>Haloplasmatales</taxon>
        <taxon>Haloplasmataceae</taxon>
        <taxon>Haloplasma</taxon>
    </lineage>
</organism>
<accession>U2DS58</accession>
<proteinExistence type="predicted"/>
<keyword evidence="2" id="KW-1185">Reference proteome</keyword>
<protein>
    <submittedName>
        <fullName evidence="1">Uncharacterized protein</fullName>
    </submittedName>
</protein>
<dbReference type="OrthoDB" id="2062196at2"/>
<evidence type="ECO:0000313" key="1">
    <source>
        <dbReference type="EMBL" id="ERJ11387.1"/>
    </source>
</evidence>
<reference evidence="1 2" key="1">
    <citation type="journal article" date="2011" name="J. Bacteriol.">
        <title>Genome sequence of Haloplasma contractile, an unusual contractile bacterium from a deep-sea anoxic brine lake.</title>
        <authorList>
            <person name="Antunes A."/>
            <person name="Alam I."/>
            <person name="El Dorry H."/>
            <person name="Siam R."/>
            <person name="Robertson A."/>
            <person name="Bajic V.B."/>
            <person name="Stingl U."/>
        </authorList>
    </citation>
    <scope>NUCLEOTIDE SEQUENCE [LARGE SCALE GENOMIC DNA]</scope>
    <source>
        <strain evidence="1 2">SSD-17B</strain>
    </source>
</reference>
<sequence length="104" mass="11570">MADSTTSKSLHEKHDHEHEIACGKVVRQNSRVSVPVSVHPFAIPGKIRTKCCGEPKIIKRESKDSCDFIITQELSVEVPIQFGALTETYETDIDCEKPTVEGCE</sequence>
<gene>
    <name evidence="1" type="ORF">HLPCO_002509</name>
</gene>
<dbReference type="EMBL" id="AFNU02000011">
    <property type="protein sequence ID" value="ERJ11387.1"/>
    <property type="molecule type" value="Genomic_DNA"/>
</dbReference>
<name>U2DS58_9MOLU</name>
<reference evidence="1 2" key="2">
    <citation type="journal article" date="2013" name="PLoS ONE">
        <title>INDIGO - INtegrated Data Warehouse of MIcrobial GenOmes with Examples from the Red Sea Extremophiles.</title>
        <authorList>
            <person name="Alam I."/>
            <person name="Antunes A."/>
            <person name="Kamau A.A."/>
            <person name="Ba Alawi W."/>
            <person name="Kalkatawi M."/>
            <person name="Stingl U."/>
            <person name="Bajic V.B."/>
        </authorList>
    </citation>
    <scope>NUCLEOTIDE SEQUENCE [LARGE SCALE GENOMIC DNA]</scope>
    <source>
        <strain evidence="1 2">SSD-17B</strain>
    </source>
</reference>